<dbReference type="PANTHER" id="PTHR13527">
    <property type="entry name" value="SAYSVFN DOMAIN-CONTAINING PROTEIN 1"/>
    <property type="match status" value="1"/>
</dbReference>
<dbReference type="EMBL" id="BNCP01000010">
    <property type="protein sequence ID" value="GIL77119.1"/>
    <property type="molecule type" value="Genomic_DNA"/>
</dbReference>
<feature type="transmembrane region" description="Helical" evidence="1">
    <location>
        <begin position="169"/>
        <end position="188"/>
    </location>
</feature>
<dbReference type="Pfam" id="PF10260">
    <property type="entry name" value="SAYSvFN"/>
    <property type="match status" value="1"/>
</dbReference>
<evidence type="ECO:0000259" key="2">
    <source>
        <dbReference type="Pfam" id="PF10260"/>
    </source>
</evidence>
<proteinExistence type="predicted"/>
<dbReference type="Proteomes" id="UP000747110">
    <property type="component" value="Unassembled WGS sequence"/>
</dbReference>
<evidence type="ECO:0000313" key="3">
    <source>
        <dbReference type="EMBL" id="GIL77119.1"/>
    </source>
</evidence>
<dbReference type="AlphaFoldDB" id="A0A8J4D8B5"/>
<dbReference type="OrthoDB" id="71310at2759"/>
<keyword evidence="1" id="KW-1133">Transmembrane helix</keyword>
<name>A0A8J4D8B5_9CHLO</name>
<keyword evidence="1" id="KW-0472">Membrane</keyword>
<dbReference type="InterPro" id="IPR019387">
    <property type="entry name" value="SAYSvFN_dom"/>
</dbReference>
<comment type="caution">
    <text evidence="4">The sequence shown here is derived from an EMBL/GenBank/DDBJ whole genome shotgun (WGS) entry which is preliminary data.</text>
</comment>
<feature type="transmembrane region" description="Helical" evidence="1">
    <location>
        <begin position="139"/>
        <end position="163"/>
    </location>
</feature>
<gene>
    <name evidence="3" type="ORF">Vretifemale_6668</name>
    <name evidence="4" type="ORF">Vretimale_3201</name>
</gene>
<evidence type="ECO:0000313" key="5">
    <source>
        <dbReference type="Proteomes" id="UP000722791"/>
    </source>
</evidence>
<evidence type="ECO:0000313" key="6">
    <source>
        <dbReference type="Proteomes" id="UP000747110"/>
    </source>
</evidence>
<organism evidence="4 5">
    <name type="scientific">Volvox reticuliferus</name>
    <dbReference type="NCBI Taxonomy" id="1737510"/>
    <lineage>
        <taxon>Eukaryota</taxon>
        <taxon>Viridiplantae</taxon>
        <taxon>Chlorophyta</taxon>
        <taxon>core chlorophytes</taxon>
        <taxon>Chlorophyceae</taxon>
        <taxon>CS clade</taxon>
        <taxon>Chlamydomonadales</taxon>
        <taxon>Volvocaceae</taxon>
        <taxon>Volvox</taxon>
    </lineage>
</organism>
<dbReference type="InterPro" id="IPR039159">
    <property type="entry name" value="SAYSD1"/>
</dbReference>
<protein>
    <recommendedName>
        <fullName evidence="2">SAYSvFN domain-containing protein</fullName>
    </recommendedName>
</protein>
<dbReference type="Proteomes" id="UP000722791">
    <property type="component" value="Unassembled WGS sequence"/>
</dbReference>
<sequence length="226" mass="24714">MKSDSTTVSVTLQFIAGPRQVTVLPSICTVEDIVRNAQQAFGEVTSGGIKVVLRGKALPVDKLKHLVALKDGDHLLVAPQRKAPSPEIIAAVTRASASRRNDEDDDGDEDRIALPPGVPRWEAAVVELLRNKARCPDWILEWVVLIRPWRFAVMIGFLVGCVVSSRLGLGPLFILGCLIAGIFTNLGTRRTGELSAYSIFNRGVRRLPGQLDAEEIDRQMRQGQLG</sequence>
<accession>A0A8J4D8B5</accession>
<keyword evidence="1" id="KW-0812">Transmembrane</keyword>
<evidence type="ECO:0000313" key="4">
    <source>
        <dbReference type="EMBL" id="GIL97575.1"/>
    </source>
</evidence>
<evidence type="ECO:0000256" key="1">
    <source>
        <dbReference type="SAM" id="Phobius"/>
    </source>
</evidence>
<dbReference type="PANTHER" id="PTHR13527:SF0">
    <property type="entry name" value="SAYSVFN DOMAIN-CONTAINING PROTEIN 1"/>
    <property type="match status" value="1"/>
</dbReference>
<feature type="domain" description="SAYSvFN" evidence="2">
    <location>
        <begin position="155"/>
        <end position="220"/>
    </location>
</feature>
<keyword evidence="6" id="KW-1185">Reference proteome</keyword>
<reference evidence="4" key="1">
    <citation type="journal article" date="2021" name="Proc. Natl. Acad. Sci. U.S.A.">
        <title>Three genomes in the algal genus Volvox reveal the fate of a haploid sex-determining region after a transition to homothallism.</title>
        <authorList>
            <person name="Yamamoto K."/>
            <person name="Hamaji T."/>
            <person name="Kawai-Toyooka H."/>
            <person name="Matsuzaki R."/>
            <person name="Takahashi F."/>
            <person name="Nishimura Y."/>
            <person name="Kawachi M."/>
            <person name="Noguchi H."/>
            <person name="Minakuchi Y."/>
            <person name="Umen J.G."/>
            <person name="Toyoda A."/>
            <person name="Nozaki H."/>
        </authorList>
    </citation>
    <scope>NUCLEOTIDE SEQUENCE</scope>
    <source>
        <strain evidence="4">NIES-3785</strain>
        <strain evidence="3">NIES-3786</strain>
    </source>
</reference>
<dbReference type="EMBL" id="BNCQ01000004">
    <property type="protein sequence ID" value="GIL97575.1"/>
    <property type="molecule type" value="Genomic_DNA"/>
</dbReference>